<evidence type="ECO:0000256" key="1">
    <source>
        <dbReference type="SAM" id="Coils"/>
    </source>
</evidence>
<feature type="chain" id="PRO_5035324706" description="ARB-07466-like C-terminal domain-containing protein" evidence="2">
    <location>
        <begin position="36"/>
        <end position="352"/>
    </location>
</feature>
<feature type="domain" description="ARB-07466-like C-terminal" evidence="3">
    <location>
        <begin position="231"/>
        <end position="334"/>
    </location>
</feature>
<organism evidence="4 5">
    <name type="scientific">Rhizocola hellebori</name>
    <dbReference type="NCBI Taxonomy" id="1392758"/>
    <lineage>
        <taxon>Bacteria</taxon>
        <taxon>Bacillati</taxon>
        <taxon>Actinomycetota</taxon>
        <taxon>Actinomycetes</taxon>
        <taxon>Micromonosporales</taxon>
        <taxon>Micromonosporaceae</taxon>
        <taxon>Rhizocola</taxon>
    </lineage>
</organism>
<keyword evidence="1" id="KW-0175">Coiled coil</keyword>
<accession>A0A8J3QIV4</accession>
<dbReference type="InterPro" id="IPR058593">
    <property type="entry name" value="ARB_07466-like_C"/>
</dbReference>
<dbReference type="AlphaFoldDB" id="A0A8J3QIV4"/>
<dbReference type="EMBL" id="BONY01000096">
    <property type="protein sequence ID" value="GIH10505.1"/>
    <property type="molecule type" value="Genomic_DNA"/>
</dbReference>
<protein>
    <recommendedName>
        <fullName evidence="3">ARB-07466-like C-terminal domain-containing protein</fullName>
    </recommendedName>
</protein>
<feature type="coiled-coil region" evidence="1">
    <location>
        <begin position="149"/>
        <end position="187"/>
    </location>
</feature>
<evidence type="ECO:0000313" key="4">
    <source>
        <dbReference type="EMBL" id="GIH10505.1"/>
    </source>
</evidence>
<comment type="caution">
    <text evidence="4">The sequence shown here is derived from an EMBL/GenBank/DDBJ whole genome shotgun (WGS) entry which is preliminary data.</text>
</comment>
<name>A0A8J3QIV4_9ACTN</name>
<keyword evidence="5" id="KW-1185">Reference proteome</keyword>
<dbReference type="RefSeq" id="WP_239124413.1">
    <property type="nucleotide sequence ID" value="NZ_BONY01000096.1"/>
</dbReference>
<keyword evidence="2" id="KW-0732">Signal</keyword>
<evidence type="ECO:0000259" key="3">
    <source>
        <dbReference type="Pfam" id="PF26571"/>
    </source>
</evidence>
<feature type="signal peptide" evidence="2">
    <location>
        <begin position="1"/>
        <end position="35"/>
    </location>
</feature>
<evidence type="ECO:0000313" key="5">
    <source>
        <dbReference type="Proteomes" id="UP000612899"/>
    </source>
</evidence>
<dbReference type="Proteomes" id="UP000612899">
    <property type="component" value="Unassembled WGS sequence"/>
</dbReference>
<dbReference type="Gene3D" id="6.10.250.3150">
    <property type="match status" value="1"/>
</dbReference>
<proteinExistence type="predicted"/>
<sequence>MTPTVPPHRRRRSRPATAILTALLVLLGFASPAWAEPNPTAPPNEGSTPTLDTLRTNLESAAIGWLDAEAALSGSKAKQAELQNILTLAELDIARARVGVGRYAGEAYKTGRFGVLSALLNANNPDQFLGRAQAMEKVTQRDQTILSQLADAKRRAAEAKKAIDDEIQNQANALAEMAKRKTAAERALSAVGGGATRGWLDPNSRAAAPAPRNANGSWPSETCSINDPTTSGCITPRTLWAMKEAQKAGFTRYVSCYRPGDKWEHPKGRACDFSANKSGFINASASGDDKTYGNNLAYFFVKNAIALGVMYVVWYCDIWHVGSGWSKYNSAGSNCGDSPAGDHTNHVHVSIY</sequence>
<dbReference type="Pfam" id="PF26571">
    <property type="entry name" value="VldE"/>
    <property type="match status" value="1"/>
</dbReference>
<gene>
    <name evidence="4" type="ORF">Rhe02_85720</name>
</gene>
<evidence type="ECO:0000256" key="2">
    <source>
        <dbReference type="SAM" id="SignalP"/>
    </source>
</evidence>
<reference evidence="4" key="1">
    <citation type="submission" date="2021-01" db="EMBL/GenBank/DDBJ databases">
        <title>Whole genome shotgun sequence of Rhizocola hellebori NBRC 109834.</title>
        <authorList>
            <person name="Komaki H."/>
            <person name="Tamura T."/>
        </authorList>
    </citation>
    <scope>NUCLEOTIDE SEQUENCE</scope>
    <source>
        <strain evidence="4">NBRC 109834</strain>
    </source>
</reference>